<dbReference type="SUPFAM" id="SSF51556">
    <property type="entry name" value="Metallo-dependent hydrolases"/>
    <property type="match status" value="1"/>
</dbReference>
<dbReference type="Pfam" id="PF01026">
    <property type="entry name" value="TatD_DNase"/>
    <property type="match status" value="1"/>
</dbReference>
<organism evidence="3 4">
    <name type="scientific">Allochromatium tepidum</name>
    <dbReference type="NCBI Taxonomy" id="553982"/>
    <lineage>
        <taxon>Bacteria</taxon>
        <taxon>Pseudomonadati</taxon>
        <taxon>Pseudomonadota</taxon>
        <taxon>Gammaproteobacteria</taxon>
        <taxon>Chromatiales</taxon>
        <taxon>Chromatiaceae</taxon>
        <taxon>Allochromatium</taxon>
    </lineage>
</organism>
<proteinExistence type="inferred from homology"/>
<dbReference type="RefSeq" id="WP_213378519.1">
    <property type="nucleotide sequence ID" value="NZ_AP024563.1"/>
</dbReference>
<dbReference type="PIRSF" id="PIRSF005902">
    <property type="entry name" value="DNase_TatD"/>
    <property type="match status" value="1"/>
</dbReference>
<sequence>MLIDTHCHIDVTEFDADRADVLARARAAGVEALVVPAIDAAGWEALLALCDSAPPDGPRLYPALGLHPVYLDSHRDADPARLETLVAERAVIAIGEIGLDHHVAGLDPERQTRLLERQLAIARAAGLPVLLHVRKAHDEMLALLRRRPVPAGGIAHAFNGSLQQAHQYLELGFKLGFGGMLTFERSRKLRRLATELPLEALVLETDAPDMTVASHQGERNSPEYLPEVLEALARLRDLEPSEVAERTTANACEVLIRRRHGPPV</sequence>
<evidence type="ECO:0000256" key="2">
    <source>
        <dbReference type="ARBA" id="ARBA00022801"/>
    </source>
</evidence>
<accession>A0ABN6GD86</accession>
<dbReference type="PROSITE" id="PS01090">
    <property type="entry name" value="TATD_2"/>
    <property type="match status" value="1"/>
</dbReference>
<dbReference type="EMBL" id="AP024563">
    <property type="protein sequence ID" value="BCU07412.1"/>
    <property type="molecule type" value="Genomic_DNA"/>
</dbReference>
<dbReference type="InterPro" id="IPR018228">
    <property type="entry name" value="DNase_TatD-rel_CS"/>
</dbReference>
<name>A0ABN6GD86_9GAMM</name>
<dbReference type="PANTHER" id="PTHR46124:SF3">
    <property type="entry name" value="HYDROLASE"/>
    <property type="match status" value="1"/>
</dbReference>
<reference evidence="3 4" key="1">
    <citation type="submission" date="2021-04" db="EMBL/GenBank/DDBJ databases">
        <title>Complete genome sequencing of Allochromatium tepidum strain NZ.</title>
        <authorList>
            <person name="Tsukatani Y."/>
            <person name="Mori H."/>
        </authorList>
    </citation>
    <scope>NUCLEOTIDE SEQUENCE [LARGE SCALE GENOMIC DNA]</scope>
    <source>
        <strain evidence="3 4">NZ</strain>
    </source>
</reference>
<comment type="similarity">
    <text evidence="1">Belongs to the metallo-dependent hydrolases superfamily. TatD-type hydrolase family.</text>
</comment>
<keyword evidence="2" id="KW-0378">Hydrolase</keyword>
<protein>
    <submittedName>
        <fullName evidence="3">TatD-related deoxyribonuclease</fullName>
    </submittedName>
</protein>
<evidence type="ECO:0000313" key="3">
    <source>
        <dbReference type="EMBL" id="BCU07412.1"/>
    </source>
</evidence>
<dbReference type="PANTHER" id="PTHR46124">
    <property type="entry name" value="D-AMINOACYL-TRNA DEACYLASE"/>
    <property type="match status" value="1"/>
</dbReference>
<dbReference type="InterPro" id="IPR032466">
    <property type="entry name" value="Metal_Hydrolase"/>
</dbReference>
<evidence type="ECO:0000313" key="4">
    <source>
        <dbReference type="Proteomes" id="UP000680679"/>
    </source>
</evidence>
<dbReference type="InterPro" id="IPR001130">
    <property type="entry name" value="TatD-like"/>
</dbReference>
<dbReference type="CDD" id="cd01310">
    <property type="entry name" value="TatD_DNAse"/>
    <property type="match status" value="1"/>
</dbReference>
<keyword evidence="4" id="KW-1185">Reference proteome</keyword>
<dbReference type="PROSITE" id="PS01091">
    <property type="entry name" value="TATD_3"/>
    <property type="match status" value="1"/>
</dbReference>
<dbReference type="Gene3D" id="3.20.20.140">
    <property type="entry name" value="Metal-dependent hydrolases"/>
    <property type="match status" value="1"/>
</dbReference>
<dbReference type="PROSITE" id="PS01137">
    <property type="entry name" value="TATD_1"/>
    <property type="match status" value="1"/>
</dbReference>
<evidence type="ECO:0000256" key="1">
    <source>
        <dbReference type="ARBA" id="ARBA00009275"/>
    </source>
</evidence>
<gene>
    <name evidence="3" type="ORF">Atep_20890</name>
</gene>
<dbReference type="Proteomes" id="UP000680679">
    <property type="component" value="Chromosome"/>
</dbReference>